<keyword evidence="2" id="KW-0489">Methyltransferase</keyword>
<reference evidence="2" key="1">
    <citation type="journal article" date="2014" name="Int. J. Syst. Evol. Microbiol.">
        <title>Complete genome sequence of Corynebacterium casei LMG S-19264T (=DSM 44701T), isolated from a smear-ripened cheese.</title>
        <authorList>
            <consortium name="US DOE Joint Genome Institute (JGI-PGF)"/>
            <person name="Walter F."/>
            <person name="Albersmeier A."/>
            <person name="Kalinowski J."/>
            <person name="Ruckert C."/>
        </authorList>
    </citation>
    <scope>NUCLEOTIDE SEQUENCE</scope>
    <source>
        <strain evidence="2">CGMCC 1.12195</strain>
    </source>
</reference>
<dbReference type="EMBL" id="BMER01000002">
    <property type="protein sequence ID" value="GGG91101.1"/>
    <property type="molecule type" value="Genomic_DNA"/>
</dbReference>
<sequence>MRRDVLGKALRDYLDGNHDEKLLLHTGYGEVEEMPVEEFFRLPEDFPELERIAMALCDGHVLDIGAGAGSHTLYLQNRGMNVTALERSPQACAVMRARGIQQVIQADFLQYQGNRYDTLLFMMNGIGLAGTLDGLRKLLQHCRSLLNRGGQLLFDSSDIAYLYTDGSVDRPAGYYGEIRYQYAYKGSRSVPFHWLFIDQAMLIDIARSEGWVVQILYEDGNDQYLARMELVN</sequence>
<dbReference type="InterPro" id="IPR041698">
    <property type="entry name" value="Methyltransf_25"/>
</dbReference>
<evidence type="ECO:0000259" key="1">
    <source>
        <dbReference type="Pfam" id="PF13649"/>
    </source>
</evidence>
<name>A0A917HUG8_9SPHI</name>
<evidence type="ECO:0000313" key="2">
    <source>
        <dbReference type="EMBL" id="GGG91101.1"/>
    </source>
</evidence>
<keyword evidence="2" id="KW-0808">Transferase</keyword>
<protein>
    <submittedName>
        <fullName evidence="2">SAM-dependent methyltransferase</fullName>
    </submittedName>
</protein>
<dbReference type="InterPro" id="IPR029063">
    <property type="entry name" value="SAM-dependent_MTases_sf"/>
</dbReference>
<evidence type="ECO:0000313" key="3">
    <source>
        <dbReference type="Proteomes" id="UP000660862"/>
    </source>
</evidence>
<dbReference type="Gene3D" id="3.40.50.150">
    <property type="entry name" value="Vaccinia Virus protein VP39"/>
    <property type="match status" value="1"/>
</dbReference>
<dbReference type="SUPFAM" id="SSF53335">
    <property type="entry name" value="S-adenosyl-L-methionine-dependent methyltransferases"/>
    <property type="match status" value="1"/>
</dbReference>
<feature type="domain" description="Methyltransferase" evidence="1">
    <location>
        <begin position="61"/>
        <end position="150"/>
    </location>
</feature>
<dbReference type="AlphaFoldDB" id="A0A917HUG8"/>
<reference evidence="2" key="2">
    <citation type="submission" date="2020-09" db="EMBL/GenBank/DDBJ databases">
        <authorList>
            <person name="Sun Q."/>
            <person name="Zhou Y."/>
        </authorList>
    </citation>
    <scope>NUCLEOTIDE SEQUENCE</scope>
    <source>
        <strain evidence="2">CGMCC 1.12195</strain>
    </source>
</reference>
<dbReference type="GO" id="GO:0032259">
    <property type="term" value="P:methylation"/>
    <property type="evidence" value="ECO:0007669"/>
    <property type="project" value="UniProtKB-KW"/>
</dbReference>
<keyword evidence="3" id="KW-1185">Reference proteome</keyword>
<dbReference type="GO" id="GO:0008168">
    <property type="term" value="F:methyltransferase activity"/>
    <property type="evidence" value="ECO:0007669"/>
    <property type="project" value="UniProtKB-KW"/>
</dbReference>
<dbReference type="Pfam" id="PF13649">
    <property type="entry name" value="Methyltransf_25"/>
    <property type="match status" value="1"/>
</dbReference>
<dbReference type="RefSeq" id="WP_188506570.1">
    <property type="nucleotide sequence ID" value="NZ_BMER01000002.1"/>
</dbReference>
<accession>A0A917HUG8</accession>
<comment type="caution">
    <text evidence="2">The sequence shown here is derived from an EMBL/GenBank/DDBJ whole genome shotgun (WGS) entry which is preliminary data.</text>
</comment>
<gene>
    <name evidence="2" type="ORF">GCM10007415_27100</name>
</gene>
<organism evidence="2 3">
    <name type="scientific">Parapedobacter pyrenivorans</name>
    <dbReference type="NCBI Taxonomy" id="1305674"/>
    <lineage>
        <taxon>Bacteria</taxon>
        <taxon>Pseudomonadati</taxon>
        <taxon>Bacteroidota</taxon>
        <taxon>Sphingobacteriia</taxon>
        <taxon>Sphingobacteriales</taxon>
        <taxon>Sphingobacteriaceae</taxon>
        <taxon>Parapedobacter</taxon>
    </lineage>
</organism>
<dbReference type="CDD" id="cd02440">
    <property type="entry name" value="AdoMet_MTases"/>
    <property type="match status" value="1"/>
</dbReference>
<proteinExistence type="predicted"/>
<dbReference type="Proteomes" id="UP000660862">
    <property type="component" value="Unassembled WGS sequence"/>
</dbReference>